<reference evidence="1" key="1">
    <citation type="submission" date="2022-05" db="EMBL/GenBank/DDBJ databases">
        <title>The Musa troglodytarum L. genome provides insights into the mechanism of non-climacteric behaviour and enrichment of carotenoids.</title>
        <authorList>
            <person name="Wang J."/>
        </authorList>
    </citation>
    <scope>NUCLEOTIDE SEQUENCE</scope>
    <source>
        <tissue evidence="1">Leaf</tissue>
    </source>
</reference>
<dbReference type="EMBL" id="CP097507">
    <property type="protein sequence ID" value="URE06157.1"/>
    <property type="molecule type" value="Genomic_DNA"/>
</dbReference>
<keyword evidence="2" id="KW-1185">Reference proteome</keyword>
<protein>
    <submittedName>
        <fullName evidence="1">Uncharacterized protein</fullName>
    </submittedName>
</protein>
<gene>
    <name evidence="1" type="ORF">MUK42_34319</name>
</gene>
<evidence type="ECO:0000313" key="1">
    <source>
        <dbReference type="EMBL" id="URE06157.1"/>
    </source>
</evidence>
<proteinExistence type="predicted"/>
<dbReference type="Proteomes" id="UP001055439">
    <property type="component" value="Chromosome 5"/>
</dbReference>
<name>A0A9E7K6V2_9LILI</name>
<accession>A0A9E7K6V2</accession>
<dbReference type="AlphaFoldDB" id="A0A9E7K6V2"/>
<organism evidence="1 2">
    <name type="scientific">Musa troglodytarum</name>
    <name type="common">fe'i banana</name>
    <dbReference type="NCBI Taxonomy" id="320322"/>
    <lineage>
        <taxon>Eukaryota</taxon>
        <taxon>Viridiplantae</taxon>
        <taxon>Streptophyta</taxon>
        <taxon>Embryophyta</taxon>
        <taxon>Tracheophyta</taxon>
        <taxon>Spermatophyta</taxon>
        <taxon>Magnoliopsida</taxon>
        <taxon>Liliopsida</taxon>
        <taxon>Zingiberales</taxon>
        <taxon>Musaceae</taxon>
        <taxon>Musa</taxon>
    </lineage>
</organism>
<evidence type="ECO:0000313" key="2">
    <source>
        <dbReference type="Proteomes" id="UP001055439"/>
    </source>
</evidence>
<sequence>MRNGGPKHGLHGGTYDARWTAVMHGSAGLTFRVLARSESRVEHATPVERDPRRFSYEAPPPRARSDLVYLYSSRFRSNLDRFSNYPYAEANQMLRFKCRGSTRSNLVGSTIATSRNGSTSGVERCVRVEGRWEAGGGRNKVGSKE</sequence>